<accession>A0A0F8ZY05</accession>
<name>A0A0F8ZY05_9ZZZZ</name>
<comment type="caution">
    <text evidence="1">The sequence shown here is derived from an EMBL/GenBank/DDBJ whole genome shotgun (WGS) entry which is preliminary data.</text>
</comment>
<reference evidence="1" key="1">
    <citation type="journal article" date="2015" name="Nature">
        <title>Complex archaea that bridge the gap between prokaryotes and eukaryotes.</title>
        <authorList>
            <person name="Spang A."/>
            <person name="Saw J.H."/>
            <person name="Jorgensen S.L."/>
            <person name="Zaremba-Niedzwiedzka K."/>
            <person name="Martijn J."/>
            <person name="Lind A.E."/>
            <person name="van Eijk R."/>
            <person name="Schleper C."/>
            <person name="Guy L."/>
            <person name="Ettema T.J."/>
        </authorList>
    </citation>
    <scope>NUCLEOTIDE SEQUENCE</scope>
</reference>
<proteinExistence type="predicted"/>
<sequence length="44" mass="5294">MQEISIDDMSKEEIAVYLMKSFETTQYNQDAKNYFNKMLLRLVN</sequence>
<organism evidence="1">
    <name type="scientific">marine sediment metagenome</name>
    <dbReference type="NCBI Taxonomy" id="412755"/>
    <lineage>
        <taxon>unclassified sequences</taxon>
        <taxon>metagenomes</taxon>
        <taxon>ecological metagenomes</taxon>
    </lineage>
</organism>
<dbReference type="AlphaFoldDB" id="A0A0F8ZY05"/>
<dbReference type="EMBL" id="LAZR01060843">
    <property type="protein sequence ID" value="KKK64831.1"/>
    <property type="molecule type" value="Genomic_DNA"/>
</dbReference>
<protein>
    <submittedName>
        <fullName evidence="1">Uncharacterized protein</fullName>
    </submittedName>
</protein>
<gene>
    <name evidence="1" type="ORF">LCGC14_2980220</name>
</gene>
<evidence type="ECO:0000313" key="1">
    <source>
        <dbReference type="EMBL" id="KKK64831.1"/>
    </source>
</evidence>